<dbReference type="Proteomes" id="UP000037035">
    <property type="component" value="Unassembled WGS sequence"/>
</dbReference>
<sequence length="128" mass="14051">MHICSCNTFECGKKVYCDDNGIKKMHVSLSNVTFQKYERLAQLNSILGPRPHGNQHQTQNQGPLSTPSGTNASVFQISSPCYQPEPPPDGPSTLPSKQIPNKGGVDHFCLLGSLKGENLWSYVDIDHP</sequence>
<feature type="compositionally biased region" description="Polar residues" evidence="1">
    <location>
        <begin position="54"/>
        <end position="81"/>
    </location>
</feature>
<keyword evidence="3" id="KW-1185">Reference proteome</keyword>
<name>A0A0L6UBC7_9BASI</name>
<protein>
    <submittedName>
        <fullName evidence="2">Uncharacterized protein</fullName>
    </submittedName>
</protein>
<evidence type="ECO:0000313" key="2">
    <source>
        <dbReference type="EMBL" id="KNZ45833.1"/>
    </source>
</evidence>
<evidence type="ECO:0000313" key="3">
    <source>
        <dbReference type="Proteomes" id="UP000037035"/>
    </source>
</evidence>
<dbReference type="EMBL" id="LAVV01013237">
    <property type="protein sequence ID" value="KNZ45833.1"/>
    <property type="molecule type" value="Genomic_DNA"/>
</dbReference>
<evidence type="ECO:0000256" key="1">
    <source>
        <dbReference type="SAM" id="MobiDB-lite"/>
    </source>
</evidence>
<dbReference type="VEuPathDB" id="FungiDB:VP01_7769g1"/>
<proteinExistence type="predicted"/>
<accession>A0A0L6UBC7</accession>
<feature type="region of interest" description="Disordered" evidence="1">
    <location>
        <begin position="45"/>
        <end position="100"/>
    </location>
</feature>
<gene>
    <name evidence="2" type="ORF">VP01_7769g1</name>
</gene>
<feature type="non-terminal residue" evidence="2">
    <location>
        <position position="128"/>
    </location>
</feature>
<dbReference type="AlphaFoldDB" id="A0A0L6UBC7"/>
<organism evidence="2 3">
    <name type="scientific">Puccinia sorghi</name>
    <dbReference type="NCBI Taxonomy" id="27349"/>
    <lineage>
        <taxon>Eukaryota</taxon>
        <taxon>Fungi</taxon>
        <taxon>Dikarya</taxon>
        <taxon>Basidiomycota</taxon>
        <taxon>Pucciniomycotina</taxon>
        <taxon>Pucciniomycetes</taxon>
        <taxon>Pucciniales</taxon>
        <taxon>Pucciniaceae</taxon>
        <taxon>Puccinia</taxon>
    </lineage>
</organism>
<comment type="caution">
    <text evidence="2">The sequence shown here is derived from an EMBL/GenBank/DDBJ whole genome shotgun (WGS) entry which is preliminary data.</text>
</comment>
<reference evidence="2 3" key="1">
    <citation type="submission" date="2015-08" db="EMBL/GenBank/DDBJ databases">
        <title>Next Generation Sequencing and Analysis of the Genome of Puccinia sorghi L Schw, the Causal Agent of Maize Common Rust.</title>
        <authorList>
            <person name="Rochi L."/>
            <person name="Burguener G."/>
            <person name="Darino M."/>
            <person name="Turjanski A."/>
            <person name="Kreff E."/>
            <person name="Dieguez M.J."/>
            <person name="Sacco F."/>
        </authorList>
    </citation>
    <scope>NUCLEOTIDE SEQUENCE [LARGE SCALE GENOMIC DNA]</scope>
    <source>
        <strain evidence="2 3">RO10H11247</strain>
    </source>
</reference>